<evidence type="ECO:0000259" key="10">
    <source>
        <dbReference type="Pfam" id="PF00060"/>
    </source>
</evidence>
<evidence type="ECO:0000256" key="5">
    <source>
        <dbReference type="ARBA" id="ARBA00022989"/>
    </source>
</evidence>
<evidence type="ECO:0000256" key="4">
    <source>
        <dbReference type="ARBA" id="ARBA00022692"/>
    </source>
</evidence>
<dbReference type="InterPro" id="IPR001320">
    <property type="entry name" value="Iontro_rcpt_C"/>
</dbReference>
<dbReference type="PANTHER" id="PTHR42643">
    <property type="entry name" value="IONOTROPIC RECEPTOR 20A-RELATED"/>
    <property type="match status" value="1"/>
</dbReference>
<keyword evidence="3" id="KW-1003">Cell membrane</keyword>
<keyword evidence="4 9" id="KW-0812">Transmembrane</keyword>
<sequence>MSLKSTDLLFQPTDVKTGLDTAVRGSSRLVMKTLHVTFLLIALVSSDCNPLNGKHLTVGPLKCDLMMGTIVMTTSRLPFMDFAEGYSYTTAAVLMPMPESTSNTEAIIKPFQISVRIALYLSIHPIPGTIRSVVSGEKQSAVHRPERLTAGQIIFEVCCILLSQGGKIPKMPRLAVCFVLGSWCLGTFVLISAYNSVLVAYILGSNAVPLVDSLTDVALKPNVRVVVDDGKGIDIVLSSAKDGVYKQLGDKLRSDPKSRCATHRDCINLVKSEKYTYIQGMFGALTMISQDFKATNKCNLAIARRFDPTPGSLSWVLPKKSPNTKIFVKGFMELHQAGLIDFWTRREQEKHQNANFCLNEAKQKQRGKTFDNRTKITLKNFSGAFYILIFGCIASFLCFLCENLSPMLIM</sequence>
<accession>A0AAD5PYB9</accession>
<evidence type="ECO:0000256" key="6">
    <source>
        <dbReference type="ARBA" id="ARBA00023136"/>
    </source>
</evidence>
<feature type="transmembrane region" description="Helical" evidence="9">
    <location>
        <begin position="174"/>
        <end position="203"/>
    </location>
</feature>
<evidence type="ECO:0000256" key="7">
    <source>
        <dbReference type="ARBA" id="ARBA00023170"/>
    </source>
</evidence>
<comment type="caution">
    <text evidence="11">The sequence shown here is derived from an EMBL/GenBank/DDBJ whole genome shotgun (WGS) entry which is preliminary data.</text>
</comment>
<reference evidence="11 12" key="1">
    <citation type="submission" date="2022-05" db="EMBL/GenBank/DDBJ databases">
        <title>A multi-omics perspective on studying reproductive biology in Daphnia sinensis.</title>
        <authorList>
            <person name="Jia J."/>
        </authorList>
    </citation>
    <scope>NUCLEOTIDE SEQUENCE [LARGE SCALE GENOMIC DNA]</scope>
    <source>
        <strain evidence="11 12">WSL</strain>
    </source>
</reference>
<evidence type="ECO:0000256" key="9">
    <source>
        <dbReference type="SAM" id="Phobius"/>
    </source>
</evidence>
<dbReference type="InterPro" id="IPR052192">
    <property type="entry name" value="Insect_Ionotropic_Sensory_Rcpt"/>
</dbReference>
<dbReference type="Gene3D" id="1.10.287.70">
    <property type="match status" value="1"/>
</dbReference>
<dbReference type="GO" id="GO:0050906">
    <property type="term" value="P:detection of stimulus involved in sensory perception"/>
    <property type="evidence" value="ECO:0007669"/>
    <property type="project" value="UniProtKB-ARBA"/>
</dbReference>
<dbReference type="AlphaFoldDB" id="A0AAD5PYB9"/>
<dbReference type="SUPFAM" id="SSF53850">
    <property type="entry name" value="Periplasmic binding protein-like II"/>
    <property type="match status" value="1"/>
</dbReference>
<feature type="domain" description="Ionotropic glutamate receptor C-terminal" evidence="10">
    <location>
        <begin position="140"/>
        <end position="392"/>
    </location>
</feature>
<name>A0AAD5PYB9_9CRUS</name>
<keyword evidence="5 9" id="KW-1133">Transmembrane helix</keyword>
<dbReference type="EMBL" id="WJBH02000004">
    <property type="protein sequence ID" value="KAI9559875.1"/>
    <property type="molecule type" value="Genomic_DNA"/>
</dbReference>
<dbReference type="PANTHER" id="PTHR42643:SF24">
    <property type="entry name" value="IONOTROPIC RECEPTOR 60A"/>
    <property type="match status" value="1"/>
</dbReference>
<evidence type="ECO:0000313" key="11">
    <source>
        <dbReference type="EMBL" id="KAI9559875.1"/>
    </source>
</evidence>
<dbReference type="GO" id="GO:0015276">
    <property type="term" value="F:ligand-gated monoatomic ion channel activity"/>
    <property type="evidence" value="ECO:0007669"/>
    <property type="project" value="InterPro"/>
</dbReference>
<keyword evidence="8" id="KW-0325">Glycoprotein</keyword>
<protein>
    <recommendedName>
        <fullName evidence="10">Ionotropic glutamate receptor C-terminal domain-containing protein</fullName>
    </recommendedName>
</protein>
<evidence type="ECO:0000256" key="2">
    <source>
        <dbReference type="ARBA" id="ARBA00008685"/>
    </source>
</evidence>
<keyword evidence="12" id="KW-1185">Reference proteome</keyword>
<feature type="transmembrane region" description="Helical" evidence="9">
    <location>
        <begin position="383"/>
        <end position="401"/>
    </location>
</feature>
<keyword evidence="7" id="KW-0675">Receptor</keyword>
<dbReference type="Pfam" id="PF00060">
    <property type="entry name" value="Lig_chan"/>
    <property type="match status" value="1"/>
</dbReference>
<dbReference type="Proteomes" id="UP000820818">
    <property type="component" value="Linkage Group LG4"/>
</dbReference>
<comment type="subcellular location">
    <subcellularLocation>
        <location evidence="1">Cell membrane</location>
        <topology evidence="1">Multi-pass membrane protein</topology>
    </subcellularLocation>
</comment>
<dbReference type="GO" id="GO:0005886">
    <property type="term" value="C:plasma membrane"/>
    <property type="evidence" value="ECO:0007669"/>
    <property type="project" value="UniProtKB-SubCell"/>
</dbReference>
<gene>
    <name evidence="11" type="ORF">GHT06_013882</name>
</gene>
<organism evidence="11 12">
    <name type="scientific">Daphnia sinensis</name>
    <dbReference type="NCBI Taxonomy" id="1820382"/>
    <lineage>
        <taxon>Eukaryota</taxon>
        <taxon>Metazoa</taxon>
        <taxon>Ecdysozoa</taxon>
        <taxon>Arthropoda</taxon>
        <taxon>Crustacea</taxon>
        <taxon>Branchiopoda</taxon>
        <taxon>Diplostraca</taxon>
        <taxon>Cladocera</taxon>
        <taxon>Anomopoda</taxon>
        <taxon>Daphniidae</taxon>
        <taxon>Daphnia</taxon>
        <taxon>Daphnia similis group</taxon>
    </lineage>
</organism>
<evidence type="ECO:0000256" key="3">
    <source>
        <dbReference type="ARBA" id="ARBA00022475"/>
    </source>
</evidence>
<keyword evidence="6 9" id="KW-0472">Membrane</keyword>
<proteinExistence type="inferred from homology"/>
<evidence type="ECO:0000256" key="1">
    <source>
        <dbReference type="ARBA" id="ARBA00004651"/>
    </source>
</evidence>
<evidence type="ECO:0000313" key="12">
    <source>
        <dbReference type="Proteomes" id="UP000820818"/>
    </source>
</evidence>
<evidence type="ECO:0000256" key="8">
    <source>
        <dbReference type="ARBA" id="ARBA00023180"/>
    </source>
</evidence>
<comment type="similarity">
    <text evidence="2">Belongs to the glutamate-gated ion channel (TC 1.A.10.1) family.</text>
</comment>